<organism evidence="2 3">
    <name type="scientific">Crateriforma conspicua</name>
    <dbReference type="NCBI Taxonomy" id="2527996"/>
    <lineage>
        <taxon>Bacteria</taxon>
        <taxon>Pseudomonadati</taxon>
        <taxon>Planctomycetota</taxon>
        <taxon>Planctomycetia</taxon>
        <taxon>Planctomycetales</taxon>
        <taxon>Planctomycetaceae</taxon>
        <taxon>Crateriforma</taxon>
    </lineage>
</organism>
<dbReference type="AlphaFoldDB" id="A0A5C5XZL0"/>
<evidence type="ECO:0000313" key="2">
    <source>
        <dbReference type="EMBL" id="TWT68430.1"/>
    </source>
</evidence>
<dbReference type="InterPro" id="IPR024185">
    <property type="entry name" value="FTHF_cligase-like_sf"/>
</dbReference>
<comment type="caution">
    <text evidence="2">The sequence shown here is derived from an EMBL/GenBank/DDBJ whole genome shotgun (WGS) entry which is preliminary data.</text>
</comment>
<proteinExistence type="predicted"/>
<accession>A0A5C5XZL0</accession>
<feature type="domain" description="LUD" evidence="1">
    <location>
        <begin position="109"/>
        <end position="209"/>
    </location>
</feature>
<dbReference type="EMBL" id="SJPL01000001">
    <property type="protein sequence ID" value="TWT68430.1"/>
    <property type="molecule type" value="Genomic_DNA"/>
</dbReference>
<dbReference type="InterPro" id="IPR037171">
    <property type="entry name" value="NagB/RpiA_transferase-like"/>
</dbReference>
<keyword evidence="3" id="KW-1185">Reference proteome</keyword>
<dbReference type="Proteomes" id="UP000317238">
    <property type="component" value="Unassembled WGS sequence"/>
</dbReference>
<dbReference type="Gene3D" id="3.40.50.10420">
    <property type="entry name" value="NagB/RpiA/CoA transferase-like"/>
    <property type="match status" value="1"/>
</dbReference>
<gene>
    <name evidence="2" type="primary">lutC</name>
    <name evidence="2" type="ORF">Pan14r_06750</name>
</gene>
<name>A0A5C5XZL0_9PLAN</name>
<dbReference type="SUPFAM" id="SSF100950">
    <property type="entry name" value="NagB/RpiA/CoA transferase-like"/>
    <property type="match status" value="1"/>
</dbReference>
<sequence>MNESTVKSSVTATTDSRRAIMDRLRGQVIDSNPIPPIDTSSLTQFDDPLAVFQQNLQAVGGESHLVDRPEQVAEILLGIDVFSSAEQICSLVPDAVNGNVDASAVDDPHEFAPLDWTIAQGQFAVAENGAIWIDGATLPHRVLIFIAQYLAIVVSRSQIVSNMHQAYQQIGNIESPFGVFVSGPSKTADIEQSLVLGAHGCRKLQVFLLP</sequence>
<dbReference type="PANTHER" id="PTHR43682:SF1">
    <property type="entry name" value="LACTATE UTILIZATION PROTEIN C"/>
    <property type="match status" value="1"/>
</dbReference>
<dbReference type="Pfam" id="PF02589">
    <property type="entry name" value="LUD_dom"/>
    <property type="match status" value="1"/>
</dbReference>
<dbReference type="PANTHER" id="PTHR43682">
    <property type="entry name" value="LACTATE UTILIZATION PROTEIN C"/>
    <property type="match status" value="1"/>
</dbReference>
<evidence type="ECO:0000259" key="1">
    <source>
        <dbReference type="Pfam" id="PF02589"/>
    </source>
</evidence>
<evidence type="ECO:0000313" key="3">
    <source>
        <dbReference type="Proteomes" id="UP000317238"/>
    </source>
</evidence>
<protein>
    <submittedName>
        <fullName evidence="2">Lactate utilization protein C</fullName>
    </submittedName>
</protein>
<dbReference type="InterPro" id="IPR003741">
    <property type="entry name" value="LUD_dom"/>
</dbReference>
<reference evidence="2 3" key="1">
    <citation type="submission" date="2019-02" db="EMBL/GenBank/DDBJ databases">
        <title>Deep-cultivation of Planctomycetes and their phenomic and genomic characterization uncovers novel biology.</title>
        <authorList>
            <person name="Wiegand S."/>
            <person name="Jogler M."/>
            <person name="Boedeker C."/>
            <person name="Pinto D."/>
            <person name="Vollmers J."/>
            <person name="Rivas-Marin E."/>
            <person name="Kohn T."/>
            <person name="Peeters S.H."/>
            <person name="Heuer A."/>
            <person name="Rast P."/>
            <person name="Oberbeckmann S."/>
            <person name="Bunk B."/>
            <person name="Jeske O."/>
            <person name="Meyerdierks A."/>
            <person name="Storesund J.E."/>
            <person name="Kallscheuer N."/>
            <person name="Luecker S."/>
            <person name="Lage O.M."/>
            <person name="Pohl T."/>
            <person name="Merkel B.J."/>
            <person name="Hornburger P."/>
            <person name="Mueller R.-W."/>
            <person name="Bruemmer F."/>
            <person name="Labrenz M."/>
            <person name="Spormann A.M."/>
            <person name="Op Den Camp H."/>
            <person name="Overmann J."/>
            <person name="Amann R."/>
            <person name="Jetten M.S.M."/>
            <person name="Mascher T."/>
            <person name="Medema M.H."/>
            <person name="Devos D.P."/>
            <person name="Kaster A.-K."/>
            <person name="Ovreas L."/>
            <person name="Rohde M."/>
            <person name="Galperin M.Y."/>
            <person name="Jogler C."/>
        </authorList>
    </citation>
    <scope>NUCLEOTIDE SEQUENCE [LARGE SCALE GENOMIC DNA]</scope>
    <source>
        <strain evidence="2 3">Pan14r</strain>
    </source>
</reference>
<dbReference type="RefSeq" id="WP_196784711.1">
    <property type="nucleotide sequence ID" value="NZ_CP036319.1"/>
</dbReference>